<dbReference type="HOGENOM" id="CLU_3065611_0_0_0"/>
<organism evidence="1 2">
    <name type="scientific">Rhodopirellula baltica (strain DSM 10527 / NCIMB 13988 / SH1)</name>
    <dbReference type="NCBI Taxonomy" id="243090"/>
    <lineage>
        <taxon>Bacteria</taxon>
        <taxon>Pseudomonadati</taxon>
        <taxon>Planctomycetota</taxon>
        <taxon>Planctomycetia</taxon>
        <taxon>Pirellulales</taxon>
        <taxon>Pirellulaceae</taxon>
        <taxon>Rhodopirellula</taxon>
    </lineage>
</organism>
<evidence type="ECO:0000313" key="2">
    <source>
        <dbReference type="Proteomes" id="UP000001025"/>
    </source>
</evidence>
<dbReference type="EMBL" id="BX294153">
    <property type="protein sequence ID" value="CAD79010.1"/>
    <property type="molecule type" value="Genomic_DNA"/>
</dbReference>
<dbReference type="STRING" id="243090.RB11245"/>
<sequence length="53" mass="6091">MLSWVAGEERVFDSVSIKWDRLPACHSLHDRLEAYPTDCSTLSQIVPPIHARR</sequence>
<protein>
    <submittedName>
        <fullName evidence="1">Uncharacterized protein</fullName>
    </submittedName>
</protein>
<dbReference type="AlphaFoldDB" id="Q7UEM5"/>
<gene>
    <name evidence="1" type="ordered locus">RB11245</name>
</gene>
<accession>Q7UEM5</accession>
<dbReference type="InParanoid" id="Q7UEM5"/>
<dbReference type="Proteomes" id="UP000001025">
    <property type="component" value="Chromosome"/>
</dbReference>
<keyword evidence="2" id="KW-1185">Reference proteome</keyword>
<reference evidence="1 2" key="1">
    <citation type="journal article" date="2003" name="Proc. Natl. Acad. Sci. U.S.A.">
        <title>Complete genome sequence of the marine planctomycete Pirellula sp. strain 1.</title>
        <authorList>
            <person name="Gloeckner F.O."/>
            <person name="Kube M."/>
            <person name="Bauer M."/>
            <person name="Teeling H."/>
            <person name="Lombardot T."/>
            <person name="Ludwig W."/>
            <person name="Gade D."/>
            <person name="Beck A."/>
            <person name="Borzym K."/>
            <person name="Heitmann K."/>
            <person name="Rabus R."/>
            <person name="Schlesner H."/>
            <person name="Amann R."/>
            <person name="Reinhardt R."/>
        </authorList>
    </citation>
    <scope>NUCLEOTIDE SEQUENCE [LARGE SCALE GENOMIC DNA]</scope>
    <source>
        <strain evidence="2">DSM 10527 / NCIMB 13988 / SH1</strain>
    </source>
</reference>
<name>Q7UEM5_RHOBA</name>
<dbReference type="KEGG" id="rba:RB11245"/>
<dbReference type="EnsemblBacteria" id="CAD79010">
    <property type="protein sequence ID" value="CAD79010"/>
    <property type="gene ID" value="RB11245"/>
</dbReference>
<evidence type="ECO:0000313" key="1">
    <source>
        <dbReference type="EMBL" id="CAD79010.1"/>
    </source>
</evidence>
<proteinExistence type="predicted"/>